<dbReference type="EMBL" id="JAGIOO010000001">
    <property type="protein sequence ID" value="MBP2477510.1"/>
    <property type="molecule type" value="Genomic_DNA"/>
</dbReference>
<evidence type="ECO:0000313" key="2">
    <source>
        <dbReference type="EMBL" id="MBP2477510.1"/>
    </source>
</evidence>
<evidence type="ECO:0000256" key="1">
    <source>
        <dbReference type="SAM" id="SignalP"/>
    </source>
</evidence>
<accession>A0ABS5ALR8</accession>
<keyword evidence="1" id="KW-0732">Signal</keyword>
<dbReference type="Proteomes" id="UP001519363">
    <property type="component" value="Unassembled WGS sequence"/>
</dbReference>
<evidence type="ECO:0008006" key="4">
    <source>
        <dbReference type="Google" id="ProtNLM"/>
    </source>
</evidence>
<proteinExistence type="predicted"/>
<name>A0ABS5ALR8_9PSEU</name>
<sequence>MRLTTRLAALAVTTFAASLTAVPVALAADEPPPIEEDYAYPGADRIYAEKGIRLKRGDGRIVLVDCVNGADQLEVWARNKPKFCFTVSGAPGWVTLELPQVYLIKGESHNVDAVVQVAGKPTADTLRLKKSEWNPIGEGSSTSDATLLEFRAVP</sequence>
<reference evidence="2 3" key="1">
    <citation type="submission" date="2021-03" db="EMBL/GenBank/DDBJ databases">
        <title>Sequencing the genomes of 1000 actinobacteria strains.</title>
        <authorList>
            <person name="Klenk H.-P."/>
        </authorList>
    </citation>
    <scope>NUCLEOTIDE SEQUENCE [LARGE SCALE GENOMIC DNA]</scope>
    <source>
        <strain evidence="2 3">DSM 44580</strain>
    </source>
</reference>
<comment type="caution">
    <text evidence="2">The sequence shown here is derived from an EMBL/GenBank/DDBJ whole genome shotgun (WGS) entry which is preliminary data.</text>
</comment>
<gene>
    <name evidence="2" type="ORF">JOF53_006382</name>
</gene>
<feature type="signal peptide" evidence="1">
    <location>
        <begin position="1"/>
        <end position="27"/>
    </location>
</feature>
<keyword evidence="3" id="KW-1185">Reference proteome</keyword>
<dbReference type="RefSeq" id="WP_158103359.1">
    <property type="nucleotide sequence ID" value="NZ_JAGIOO010000001.1"/>
</dbReference>
<protein>
    <recommendedName>
        <fullName evidence="4">Secreted protein</fullName>
    </recommendedName>
</protein>
<feature type="chain" id="PRO_5046385971" description="Secreted protein" evidence="1">
    <location>
        <begin position="28"/>
        <end position="154"/>
    </location>
</feature>
<evidence type="ECO:0000313" key="3">
    <source>
        <dbReference type="Proteomes" id="UP001519363"/>
    </source>
</evidence>
<organism evidence="2 3">
    <name type="scientific">Crossiella equi</name>
    <dbReference type="NCBI Taxonomy" id="130796"/>
    <lineage>
        <taxon>Bacteria</taxon>
        <taxon>Bacillati</taxon>
        <taxon>Actinomycetota</taxon>
        <taxon>Actinomycetes</taxon>
        <taxon>Pseudonocardiales</taxon>
        <taxon>Pseudonocardiaceae</taxon>
        <taxon>Crossiella</taxon>
    </lineage>
</organism>